<comment type="caution">
    <text evidence="3">The sequence shown here is derived from an EMBL/GenBank/DDBJ whole genome shotgun (WGS) entry which is preliminary data.</text>
</comment>
<dbReference type="PANTHER" id="PTHR43477">
    <property type="entry name" value="DIHYDROANTICAPSIN 7-DEHYDROGENASE"/>
    <property type="match status" value="1"/>
</dbReference>
<dbReference type="NCBIfam" id="NF009092">
    <property type="entry name" value="PRK12428.1"/>
    <property type="match status" value="1"/>
</dbReference>
<dbReference type="Pfam" id="PF13561">
    <property type="entry name" value="adh_short_C2"/>
    <property type="match status" value="1"/>
</dbReference>
<evidence type="ECO:0000256" key="2">
    <source>
        <dbReference type="ARBA" id="ARBA00023002"/>
    </source>
</evidence>
<comment type="similarity">
    <text evidence="1">Belongs to the short-chain dehydrogenases/reductases (SDR) family.</text>
</comment>
<proteinExistence type="inferred from homology"/>
<gene>
    <name evidence="3" type="ORF">F6B43_16210</name>
</gene>
<dbReference type="EMBL" id="VYSA01000004">
    <property type="protein sequence ID" value="KAA9105907.1"/>
    <property type="molecule type" value="Genomic_DNA"/>
</dbReference>
<keyword evidence="2" id="KW-0560">Oxidoreductase</keyword>
<dbReference type="OrthoDB" id="286404at2"/>
<dbReference type="InterPro" id="IPR036291">
    <property type="entry name" value="NAD(P)-bd_dom_sf"/>
</dbReference>
<name>A0A5J5J1D3_9MICO</name>
<dbReference type="Gene3D" id="3.40.50.720">
    <property type="entry name" value="NAD(P)-binding Rossmann-like Domain"/>
    <property type="match status" value="1"/>
</dbReference>
<sequence length="297" mass="30618">MTASSRAGSGFSYAGRKVAVTGCSSGIGQALAVVLRDRGATVIGLDRNPPATGAVNEFIEIDLADQRSTRHGAEVLTQHGVDRLFNVAGVTGALPPASVISINFLGMRELTEIVVAGMRPGGAVVTTASTAASRFASRRELLAGLLASDGRAEGLAWCDRNAARLGSGYALSKDAVVWYTIERAVRLAARGVRINCVAPGVTDTPILAATRAARGDAFLESIPLPLGRPALPQEQATVMAFAGSDDAAYLTGQVLWVDGGYMAGVAAGQIEDRTGAIAEATPPADQPLATNHHRSKG</sequence>
<dbReference type="AlphaFoldDB" id="A0A5J5J1D3"/>
<dbReference type="Proteomes" id="UP000325827">
    <property type="component" value="Unassembled WGS sequence"/>
</dbReference>
<dbReference type="Pfam" id="PF00106">
    <property type="entry name" value="adh_short"/>
    <property type="match status" value="1"/>
</dbReference>
<evidence type="ECO:0000313" key="4">
    <source>
        <dbReference type="Proteomes" id="UP000325827"/>
    </source>
</evidence>
<dbReference type="InterPro" id="IPR051122">
    <property type="entry name" value="SDR_DHRS6-like"/>
</dbReference>
<protein>
    <submittedName>
        <fullName evidence="3">SDR family oxidoreductase</fullName>
    </submittedName>
</protein>
<dbReference type="PRINTS" id="PR00081">
    <property type="entry name" value="GDHRDH"/>
</dbReference>
<evidence type="ECO:0000256" key="1">
    <source>
        <dbReference type="ARBA" id="ARBA00006484"/>
    </source>
</evidence>
<keyword evidence="4" id="KW-1185">Reference proteome</keyword>
<dbReference type="PANTHER" id="PTHR43477:SF1">
    <property type="entry name" value="DIHYDROANTICAPSIN 7-DEHYDROGENASE"/>
    <property type="match status" value="1"/>
</dbReference>
<dbReference type="RefSeq" id="WP_150450049.1">
    <property type="nucleotide sequence ID" value="NZ_VYSA01000004.1"/>
</dbReference>
<organism evidence="3 4">
    <name type="scientific">Microbacterium rhizomatis</name>
    <dbReference type="NCBI Taxonomy" id="1631477"/>
    <lineage>
        <taxon>Bacteria</taxon>
        <taxon>Bacillati</taxon>
        <taxon>Actinomycetota</taxon>
        <taxon>Actinomycetes</taxon>
        <taxon>Micrococcales</taxon>
        <taxon>Microbacteriaceae</taxon>
        <taxon>Microbacterium</taxon>
    </lineage>
</organism>
<reference evidence="4" key="1">
    <citation type="submission" date="2019-09" db="EMBL/GenBank/DDBJ databases">
        <title>Mumia zhuanghuii sp. nov. isolated from the intestinal contents of plateau pika (Ochotona curzoniae) in the Qinghai-Tibet plateau of China.</title>
        <authorList>
            <person name="Tian Z."/>
        </authorList>
    </citation>
    <scope>NUCLEOTIDE SEQUENCE [LARGE SCALE GENOMIC DNA]</scope>
    <source>
        <strain evidence="4">JCM 30598</strain>
    </source>
</reference>
<accession>A0A5J5J1D3</accession>
<dbReference type="SUPFAM" id="SSF51735">
    <property type="entry name" value="NAD(P)-binding Rossmann-fold domains"/>
    <property type="match status" value="1"/>
</dbReference>
<dbReference type="InterPro" id="IPR002347">
    <property type="entry name" value="SDR_fam"/>
</dbReference>
<evidence type="ECO:0000313" key="3">
    <source>
        <dbReference type="EMBL" id="KAA9105907.1"/>
    </source>
</evidence>
<dbReference type="GO" id="GO:0016491">
    <property type="term" value="F:oxidoreductase activity"/>
    <property type="evidence" value="ECO:0007669"/>
    <property type="project" value="UniProtKB-KW"/>
</dbReference>